<keyword evidence="4" id="KW-0560">Oxidoreductase</keyword>
<dbReference type="GO" id="GO:0016020">
    <property type="term" value="C:membrane"/>
    <property type="evidence" value="ECO:0007669"/>
    <property type="project" value="GOC"/>
</dbReference>
<dbReference type="InterPro" id="IPR051689">
    <property type="entry name" value="Sterol_desaturase/TMEM195"/>
</dbReference>
<feature type="transmembrane region" description="Helical" evidence="8">
    <location>
        <begin position="40"/>
        <end position="68"/>
    </location>
</feature>
<dbReference type="STRING" id="637679.GCA_001550055_03000"/>
<dbReference type="EMBL" id="FNAK01000006">
    <property type="protein sequence ID" value="SDE42163.1"/>
    <property type="molecule type" value="Genomic_DNA"/>
</dbReference>
<comment type="subcellular location">
    <subcellularLocation>
        <location evidence="1">Endomembrane system</location>
        <topology evidence="1">Multi-pass membrane protein</topology>
    </subcellularLocation>
</comment>
<feature type="region of interest" description="Disordered" evidence="7">
    <location>
        <begin position="279"/>
        <end position="316"/>
    </location>
</feature>
<keyword evidence="3 8" id="KW-1133">Transmembrane helix</keyword>
<evidence type="ECO:0000256" key="1">
    <source>
        <dbReference type="ARBA" id="ARBA00004127"/>
    </source>
</evidence>
<dbReference type="GO" id="GO:0012505">
    <property type="term" value="C:endomembrane system"/>
    <property type="evidence" value="ECO:0007669"/>
    <property type="project" value="UniProtKB-SubCell"/>
</dbReference>
<keyword evidence="6 8" id="KW-0472">Membrane</keyword>
<organism evidence="10 11">
    <name type="scientific">Kordiimonas lacus</name>
    <dbReference type="NCBI Taxonomy" id="637679"/>
    <lineage>
        <taxon>Bacteria</taxon>
        <taxon>Pseudomonadati</taxon>
        <taxon>Pseudomonadota</taxon>
        <taxon>Alphaproteobacteria</taxon>
        <taxon>Kordiimonadales</taxon>
        <taxon>Kordiimonadaceae</taxon>
        <taxon>Kordiimonas</taxon>
    </lineage>
</organism>
<gene>
    <name evidence="10" type="ORF">SAMN04488071_2921</name>
</gene>
<feature type="compositionally biased region" description="Basic and acidic residues" evidence="7">
    <location>
        <begin position="280"/>
        <end position="296"/>
    </location>
</feature>
<dbReference type="InterPro" id="IPR006694">
    <property type="entry name" value="Fatty_acid_hydroxylase"/>
</dbReference>
<feature type="transmembrane region" description="Helical" evidence="8">
    <location>
        <begin position="145"/>
        <end position="168"/>
    </location>
</feature>
<feature type="domain" description="Fatty acid hydroxylase" evidence="9">
    <location>
        <begin position="84"/>
        <end position="219"/>
    </location>
</feature>
<proteinExistence type="predicted"/>
<dbReference type="PANTHER" id="PTHR21624">
    <property type="entry name" value="STEROL DESATURASE-RELATED PROTEIN"/>
    <property type="match status" value="1"/>
</dbReference>
<evidence type="ECO:0000313" key="10">
    <source>
        <dbReference type="EMBL" id="SDE42163.1"/>
    </source>
</evidence>
<evidence type="ECO:0000259" key="9">
    <source>
        <dbReference type="Pfam" id="PF04116"/>
    </source>
</evidence>
<sequence>MPLDLPSPTDFAVPAFVFFVLVEMIYGWKTGRAKFEGKDAFTSLIMGLGSTVSGAITVSITFFVSYWVWENFALFNWGHAAWVFVVAFVLDDLAYYWIHRCGHRSRWMWAAHVIHHSSQHYNLTTALRQTWTSQLTPGALFRWPIFILGIEPGIVFFCAGLNLIYQFWIHTEAIDRMPRWFEAVMNTPSHHRVHHANNPKYLDANYAGVFIIWDKLFGSFVPEDRDEPCRYGLVRDLGTFNPLRVAFHEWWGIVTDMWQAKGLRNKLMFLVAPPGWTPDGSRKTSDMIKAEWRERQASTNSGSIDSPPKGAPQAAE</sequence>
<feature type="transmembrane region" description="Helical" evidence="8">
    <location>
        <begin position="80"/>
        <end position="98"/>
    </location>
</feature>
<evidence type="ECO:0000256" key="7">
    <source>
        <dbReference type="SAM" id="MobiDB-lite"/>
    </source>
</evidence>
<dbReference type="RefSeq" id="WP_068306559.1">
    <property type="nucleotide sequence ID" value="NZ_FNAK01000006.1"/>
</dbReference>
<keyword evidence="2 8" id="KW-0812">Transmembrane</keyword>
<protein>
    <submittedName>
        <fullName evidence="10">Sterol desaturase/sphingolipid hydroxylase, fatty acid hydroxylase superfamily</fullName>
    </submittedName>
</protein>
<feature type="transmembrane region" description="Helical" evidence="8">
    <location>
        <begin position="12"/>
        <end position="28"/>
    </location>
</feature>
<dbReference type="PANTHER" id="PTHR21624:SF1">
    <property type="entry name" value="ALKYLGLYCEROL MONOOXYGENASE"/>
    <property type="match status" value="1"/>
</dbReference>
<evidence type="ECO:0000256" key="2">
    <source>
        <dbReference type="ARBA" id="ARBA00022692"/>
    </source>
</evidence>
<dbReference type="AlphaFoldDB" id="A0A1G7CSE6"/>
<name>A0A1G7CSE6_9PROT</name>
<dbReference type="GO" id="GO:0008610">
    <property type="term" value="P:lipid biosynthetic process"/>
    <property type="evidence" value="ECO:0007669"/>
    <property type="project" value="InterPro"/>
</dbReference>
<dbReference type="GO" id="GO:0006643">
    <property type="term" value="P:membrane lipid metabolic process"/>
    <property type="evidence" value="ECO:0007669"/>
    <property type="project" value="TreeGrafter"/>
</dbReference>
<dbReference type="GO" id="GO:0005506">
    <property type="term" value="F:iron ion binding"/>
    <property type="evidence" value="ECO:0007669"/>
    <property type="project" value="InterPro"/>
</dbReference>
<evidence type="ECO:0000256" key="4">
    <source>
        <dbReference type="ARBA" id="ARBA00023002"/>
    </source>
</evidence>
<dbReference type="OrthoDB" id="9770329at2"/>
<keyword evidence="5" id="KW-0443">Lipid metabolism</keyword>
<dbReference type="Pfam" id="PF04116">
    <property type="entry name" value="FA_hydroxylase"/>
    <property type="match status" value="1"/>
</dbReference>
<dbReference type="GO" id="GO:0050479">
    <property type="term" value="F:glyceryl-ether monooxygenase activity"/>
    <property type="evidence" value="ECO:0007669"/>
    <property type="project" value="TreeGrafter"/>
</dbReference>
<keyword evidence="11" id="KW-1185">Reference proteome</keyword>
<evidence type="ECO:0000256" key="8">
    <source>
        <dbReference type="SAM" id="Phobius"/>
    </source>
</evidence>
<accession>A0A1G7CSE6</accession>
<evidence type="ECO:0000256" key="6">
    <source>
        <dbReference type="ARBA" id="ARBA00023136"/>
    </source>
</evidence>
<reference evidence="10 11" key="1">
    <citation type="submission" date="2016-10" db="EMBL/GenBank/DDBJ databases">
        <authorList>
            <person name="de Groot N.N."/>
        </authorList>
    </citation>
    <scope>NUCLEOTIDE SEQUENCE [LARGE SCALE GENOMIC DNA]</scope>
    <source>
        <strain evidence="10 11">CGMCC 1.9109</strain>
    </source>
</reference>
<evidence type="ECO:0000256" key="5">
    <source>
        <dbReference type="ARBA" id="ARBA00023098"/>
    </source>
</evidence>
<evidence type="ECO:0000313" key="11">
    <source>
        <dbReference type="Proteomes" id="UP000183685"/>
    </source>
</evidence>
<dbReference type="Proteomes" id="UP000183685">
    <property type="component" value="Unassembled WGS sequence"/>
</dbReference>
<evidence type="ECO:0000256" key="3">
    <source>
        <dbReference type="ARBA" id="ARBA00022989"/>
    </source>
</evidence>